<organism evidence="4 5">
    <name type="scientific">Caenorhabditis elegans</name>
    <dbReference type="NCBI Taxonomy" id="6239"/>
    <lineage>
        <taxon>Eukaryota</taxon>
        <taxon>Metazoa</taxon>
        <taxon>Ecdysozoa</taxon>
        <taxon>Nematoda</taxon>
        <taxon>Chromadorea</taxon>
        <taxon>Rhabditida</taxon>
        <taxon>Rhabditina</taxon>
        <taxon>Rhabditomorpha</taxon>
        <taxon>Rhabditoidea</taxon>
        <taxon>Rhabditidae</taxon>
        <taxon>Peloderinae</taxon>
        <taxon>Caenorhabditis</taxon>
    </lineage>
</organism>
<dbReference type="InterPro" id="IPR000008">
    <property type="entry name" value="C2_dom"/>
</dbReference>
<dbReference type="AlphaFoldDB" id="A0A4V0IKM4"/>
<evidence type="ECO:0000313" key="4">
    <source>
        <dbReference type="EMBL" id="VTW47602.1"/>
    </source>
</evidence>
<dbReference type="Proteomes" id="UP000001940">
    <property type="component" value="Chromosome X"/>
</dbReference>
<dbReference type="Pfam" id="PF00168">
    <property type="entry name" value="C2"/>
    <property type="match status" value="1"/>
</dbReference>
<dbReference type="InterPro" id="IPR016137">
    <property type="entry name" value="RGS"/>
</dbReference>
<accession>A0A4V0IKM4</accession>
<feature type="compositionally biased region" description="Polar residues" evidence="1">
    <location>
        <begin position="175"/>
        <end position="187"/>
    </location>
</feature>
<evidence type="ECO:0000259" key="3">
    <source>
        <dbReference type="PROSITE" id="PS50132"/>
    </source>
</evidence>
<feature type="region of interest" description="Disordered" evidence="1">
    <location>
        <begin position="1"/>
        <end position="51"/>
    </location>
</feature>
<evidence type="ECO:0000313" key="6">
    <source>
        <dbReference type="WormBase" id="F56B6.2h"/>
    </source>
</evidence>
<feature type="compositionally biased region" description="Polar residues" evidence="1">
    <location>
        <begin position="564"/>
        <end position="573"/>
    </location>
</feature>
<dbReference type="Gene3D" id="2.60.40.150">
    <property type="entry name" value="C2 domain"/>
    <property type="match status" value="1"/>
</dbReference>
<keyword evidence="5" id="KW-1185">Reference proteome</keyword>
<dbReference type="PROSITE" id="PS50132">
    <property type="entry name" value="RGS"/>
    <property type="match status" value="1"/>
</dbReference>
<keyword evidence="7" id="KW-1267">Proteomics identification</keyword>
<dbReference type="SMR" id="A0A4V0IKM4"/>
<feature type="region of interest" description="Disordered" evidence="1">
    <location>
        <begin position="112"/>
        <end position="134"/>
    </location>
</feature>
<feature type="compositionally biased region" description="Basic and acidic residues" evidence="1">
    <location>
        <begin position="236"/>
        <end position="261"/>
    </location>
</feature>
<feature type="compositionally biased region" description="Polar residues" evidence="1">
    <location>
        <begin position="522"/>
        <end position="538"/>
    </location>
</feature>
<feature type="region of interest" description="Disordered" evidence="1">
    <location>
        <begin position="522"/>
        <end position="597"/>
    </location>
</feature>
<feature type="region of interest" description="Disordered" evidence="1">
    <location>
        <begin position="622"/>
        <end position="645"/>
    </location>
</feature>
<dbReference type="GeneID" id="180645"/>
<dbReference type="InterPro" id="IPR035892">
    <property type="entry name" value="C2_domain_sf"/>
</dbReference>
<evidence type="ECO:0000313" key="5">
    <source>
        <dbReference type="Proteomes" id="UP000001940"/>
    </source>
</evidence>
<feature type="compositionally biased region" description="Basic and acidic residues" evidence="1">
    <location>
        <begin position="112"/>
        <end position="124"/>
    </location>
</feature>
<feature type="compositionally biased region" description="Polar residues" evidence="1">
    <location>
        <begin position="622"/>
        <end position="637"/>
    </location>
</feature>
<dbReference type="WormBase" id="F56B6.2h">
    <property type="protein sequence ID" value="CE53327"/>
    <property type="gene ID" value="WBGene00004350"/>
    <property type="gene designation" value="rgs-7"/>
</dbReference>
<dbReference type="SMART" id="SM00315">
    <property type="entry name" value="RGS"/>
    <property type="match status" value="1"/>
</dbReference>
<dbReference type="EMBL" id="BX284606">
    <property type="protein sequence ID" value="VTW47602.1"/>
    <property type="molecule type" value="Genomic_DNA"/>
</dbReference>
<dbReference type="InterPro" id="IPR036305">
    <property type="entry name" value="RGS_sf"/>
</dbReference>
<dbReference type="PANTHER" id="PTHR10845:SF259">
    <property type="entry name" value="RGS DOMAIN-CONTAINING PROTEIN-RELATED"/>
    <property type="match status" value="1"/>
</dbReference>
<dbReference type="RefSeq" id="NP_001360776.1">
    <property type="nucleotide sequence ID" value="NM_001373260.4"/>
</dbReference>
<feature type="region of interest" description="Disordered" evidence="1">
    <location>
        <begin position="170"/>
        <end position="189"/>
    </location>
</feature>
<evidence type="ECO:0007829" key="7">
    <source>
        <dbReference type="PeptideAtlas" id="A0A4V0IKM4"/>
    </source>
</evidence>
<dbReference type="Pfam" id="PF00615">
    <property type="entry name" value="RGS"/>
    <property type="match status" value="1"/>
</dbReference>
<dbReference type="SMART" id="SM00239">
    <property type="entry name" value="C2"/>
    <property type="match status" value="1"/>
</dbReference>
<reference evidence="4 5" key="1">
    <citation type="journal article" date="1998" name="Science">
        <title>Genome sequence of the nematode C. elegans: a platform for investigating biology.</title>
        <authorList>
            <consortium name="The C. elegans sequencing consortium"/>
            <person name="Sulson J.E."/>
            <person name="Waterston R."/>
        </authorList>
    </citation>
    <scope>NUCLEOTIDE SEQUENCE [LARGE SCALE GENOMIC DNA]</scope>
    <source>
        <strain evidence="4 5">Bristol N2</strain>
    </source>
</reference>
<dbReference type="PROSITE" id="PS50004">
    <property type="entry name" value="C2"/>
    <property type="match status" value="1"/>
</dbReference>
<dbReference type="Gene3D" id="1.10.167.10">
    <property type="entry name" value="Regulator of G-protein Signalling 4, domain 2"/>
    <property type="match status" value="1"/>
</dbReference>
<dbReference type="ExpressionAtlas" id="A0A4V0IKM4">
    <property type="expression patterns" value="baseline and differential"/>
</dbReference>
<evidence type="ECO:0000259" key="2">
    <source>
        <dbReference type="PROSITE" id="PS50004"/>
    </source>
</evidence>
<protein>
    <submittedName>
        <fullName evidence="4">C2 domain-containing protein</fullName>
    </submittedName>
</protein>
<feature type="compositionally biased region" description="Polar residues" evidence="1">
    <location>
        <begin position="32"/>
        <end position="44"/>
    </location>
</feature>
<feature type="domain" description="RGS" evidence="3">
    <location>
        <begin position="687"/>
        <end position="805"/>
    </location>
</feature>
<dbReference type="AGR" id="WB:WBGene00004350"/>
<dbReference type="CTD" id="180645"/>
<dbReference type="PRINTS" id="PR01301">
    <property type="entry name" value="RGSPROTEIN"/>
</dbReference>
<gene>
    <name evidence="4 6" type="primary">rgs-7</name>
    <name evidence="4" type="ORF">CELE_F56B6.2</name>
    <name evidence="6" type="ORF">F56B6.2</name>
</gene>
<sequence length="824" mass="93203">MSDEDADEYDDQSSISSVSDDDDFSGSESESYQDTTESTGPSEATTDEMLWGRRRAPVCGIAAQAVRRQILMNQQHEPNVLGNNKKVYQTFGSTPQLANERHKEMYSQIRRGDDSSFRSRDRFVPPRRPRMGYGSSDLSAIELQEMSPIRSSTYSSSSEAHRLSSLRAQTEWKPQLTSTTTSFQPLSPMNHHDKENGPFKAPMSPVCSSTPRSQRMYRKNPKYRRQFGSSLQLSESRLEESTSQESERAVTPESWMEHNNENEHPDQMMFAKPKQGSFPRPEAFGLDNAYAKHKDIRGIIFLSMSLCGRRLTLNVQNAAYFCSAARPTSVCSYVSAVLCHRPSSQSSSSSRQYRQRPDECYRTRLVTNCNSPSFDESFYFTFSENCVRDLLIVTVYEMDSNNAEKKRILGCMTFPVSRILKKASQVVGDPFPHYRRQDPMEDVEINNEGFFLLNKDQGRKQNFPQRKMLQVRRQTFYEDPAFTGVSSAGSSVISNNTGGQMTMASPRLSVPNELTMGDYYRSTGSSDMRGRSTNNLLDYTSASSSTNGSAGGPEKLKLHRATLPSITTTTSENNSDDAKSLSPEQSPTDHHFLCPDDNGGVYGAGPAHSAIKKSSVRRAASFTFSPKHSSSKTNLRQLNGREEDKEKKRFLGPISRTLSYLRSKMDLALSTSSLYPSRDDVRQWEISFESLLNNKFGCALFRQFLKKEFSDENMDFWLECEEFKKMKDGKKSTTQKAIEIYSEFVAEHSPKEVNLDSDTRAATKAAVEAGCKPDTFALAQSRVEQLMSKDSYRRFLRDRLFLDLLESYEITDKEDKPSSSKDKN</sequence>
<dbReference type="InterPro" id="IPR044926">
    <property type="entry name" value="RGS_subdomain_2"/>
</dbReference>
<dbReference type="SUPFAM" id="SSF48097">
    <property type="entry name" value="Regulator of G-protein signaling, RGS"/>
    <property type="match status" value="1"/>
</dbReference>
<proteinExistence type="evidence at protein level"/>
<feature type="compositionally biased region" description="Basic residues" evidence="1">
    <location>
        <begin position="215"/>
        <end position="225"/>
    </location>
</feature>
<dbReference type="FunFam" id="1.10.167.10:FF:000038">
    <property type="entry name" value="Regulator of G-protein signaling rgs-7"/>
    <property type="match status" value="1"/>
</dbReference>
<dbReference type="SUPFAM" id="SSF49562">
    <property type="entry name" value="C2 domain (Calcium/lipid-binding domain, CaLB)"/>
    <property type="match status" value="1"/>
</dbReference>
<name>A0A4V0IKM4_CAEEL</name>
<feature type="compositionally biased region" description="Acidic residues" evidence="1">
    <location>
        <begin position="1"/>
        <end position="11"/>
    </location>
</feature>
<dbReference type="OrthoDB" id="196547at2759"/>
<evidence type="ECO:0000256" key="1">
    <source>
        <dbReference type="SAM" id="MobiDB-lite"/>
    </source>
</evidence>
<feature type="domain" description="C2" evidence="2">
    <location>
        <begin position="292"/>
        <end position="431"/>
    </location>
</feature>
<feature type="region of interest" description="Disordered" evidence="1">
    <location>
        <begin position="195"/>
        <end position="261"/>
    </location>
</feature>
<dbReference type="PANTHER" id="PTHR10845">
    <property type="entry name" value="REGULATOR OF G PROTEIN SIGNALING"/>
    <property type="match status" value="1"/>
</dbReference>